<dbReference type="Gene3D" id="3.40.640.10">
    <property type="entry name" value="Type I PLP-dependent aspartate aminotransferase-like (Major domain)"/>
    <property type="match status" value="1"/>
</dbReference>
<dbReference type="InterPro" id="IPR004839">
    <property type="entry name" value="Aminotransferase_I/II_large"/>
</dbReference>
<reference evidence="6 7" key="1">
    <citation type="submission" date="2017-03" db="EMBL/GenBank/DDBJ databases">
        <title>Complete genome sequence of Candidatus 'Thiodictyon syntrophicum' sp. nov. strain Cad16T, a photolithoautotroph purple sulfur bacterium isolated from an alpine meromictic lake.</title>
        <authorList>
            <person name="Luedin S.M."/>
            <person name="Pothier J.F."/>
            <person name="Danza F."/>
            <person name="Storelli N."/>
            <person name="Wittwer M."/>
            <person name="Tonolla M."/>
        </authorList>
    </citation>
    <scope>NUCLEOTIDE SEQUENCE [LARGE SCALE GENOMIC DNA]</scope>
    <source>
        <strain evidence="6 7">Cad16T</strain>
    </source>
</reference>
<dbReference type="Pfam" id="PF00155">
    <property type="entry name" value="Aminotran_1_2"/>
    <property type="match status" value="1"/>
</dbReference>
<dbReference type="InterPro" id="IPR015424">
    <property type="entry name" value="PyrdxlP-dep_Trfase"/>
</dbReference>
<dbReference type="Gene3D" id="3.90.1150.10">
    <property type="entry name" value="Aspartate Aminotransferase, domain 1"/>
    <property type="match status" value="1"/>
</dbReference>
<dbReference type="InterPro" id="IPR015422">
    <property type="entry name" value="PyrdxlP-dep_Trfase_small"/>
</dbReference>
<evidence type="ECO:0000256" key="1">
    <source>
        <dbReference type="ARBA" id="ARBA00001933"/>
    </source>
</evidence>
<dbReference type="GO" id="GO:0008710">
    <property type="term" value="F:8-amino-7-oxononanoate synthase activity"/>
    <property type="evidence" value="ECO:0007669"/>
    <property type="project" value="TreeGrafter"/>
</dbReference>
<dbReference type="Proteomes" id="UP000232638">
    <property type="component" value="Chromosome"/>
</dbReference>
<organism evidence="6 7">
    <name type="scientific">Candidatus Thiodictyon syntrophicum</name>
    <dbReference type="NCBI Taxonomy" id="1166950"/>
    <lineage>
        <taxon>Bacteria</taxon>
        <taxon>Pseudomonadati</taxon>
        <taxon>Pseudomonadota</taxon>
        <taxon>Gammaproteobacteria</taxon>
        <taxon>Chromatiales</taxon>
        <taxon>Chromatiaceae</taxon>
        <taxon>Thiodictyon</taxon>
    </lineage>
</organism>
<evidence type="ECO:0000313" key="7">
    <source>
        <dbReference type="Proteomes" id="UP000232638"/>
    </source>
</evidence>
<dbReference type="NCBIfam" id="NF005526">
    <property type="entry name" value="PRK07179.1"/>
    <property type="match status" value="1"/>
</dbReference>
<keyword evidence="3" id="KW-0663">Pyridoxal phosphate</keyword>
<keyword evidence="2" id="KW-0808">Transferase</keyword>
<dbReference type="EMBL" id="CP020370">
    <property type="protein sequence ID" value="AUB81065.1"/>
    <property type="molecule type" value="Genomic_DNA"/>
</dbReference>
<dbReference type="InterPro" id="IPR015421">
    <property type="entry name" value="PyrdxlP-dep_Trfase_major"/>
</dbReference>
<proteinExistence type="predicted"/>
<dbReference type="OrthoDB" id="9807157at2"/>
<protein>
    <recommendedName>
        <fullName evidence="5">Aminotransferase class I/classII large domain-containing protein</fullName>
    </recommendedName>
</protein>
<dbReference type="GO" id="GO:0030170">
    <property type="term" value="F:pyridoxal phosphate binding"/>
    <property type="evidence" value="ECO:0007669"/>
    <property type="project" value="InterPro"/>
</dbReference>
<accession>A0A2K8U684</accession>
<evidence type="ECO:0000256" key="3">
    <source>
        <dbReference type="ARBA" id="ARBA00022898"/>
    </source>
</evidence>
<sequence>MTTRAPRCLLSRSFPLPPLTAARIDRFEAEMAYADTTARSLVLGPAPAPGDINLRSNDYLSLGRHPELVDAQVKALVESGNGEMMSAVFLNPGNPQFDLERKFADLLHAEGAVLFQSGYQANTGLLEAVACPGLPVYIDQMAHASLYQGVMIAGADLRPFRHSDVEHLLRQLRRYGPGIILMETVYSTDGSLGPIAEIMDAAEEFGCILIADESHSLGTHGPGGAGLVVALGLQDRVHFRTASLAKAFCGRAGLVACPRRLAPYLRFTSAPSIFSSAVMPHELVGFARTIDIVQRDEYRRVRLHRNADRLRSNLDALGYNVSASASQIIALEAGSEQSVVRLGQALNARGVYGSPFFAPATPKHRACIRLSVNAALVDDDLERITAVCGEIRAAVGLAEWASTRRKGRRRTPLQREPAGAGAGGHLPVAQAVRDEAGGETALRQAA</sequence>
<name>A0A2K8U684_9GAMM</name>
<dbReference type="AlphaFoldDB" id="A0A2K8U684"/>
<feature type="domain" description="Aminotransferase class I/classII large" evidence="5">
    <location>
        <begin position="52"/>
        <end position="384"/>
    </location>
</feature>
<keyword evidence="7" id="KW-1185">Reference proteome</keyword>
<feature type="region of interest" description="Disordered" evidence="4">
    <location>
        <begin position="405"/>
        <end position="446"/>
    </location>
</feature>
<dbReference type="GO" id="GO:0009102">
    <property type="term" value="P:biotin biosynthetic process"/>
    <property type="evidence" value="ECO:0007669"/>
    <property type="project" value="TreeGrafter"/>
</dbReference>
<comment type="cofactor">
    <cofactor evidence="1">
        <name>pyridoxal 5'-phosphate</name>
        <dbReference type="ChEBI" id="CHEBI:597326"/>
    </cofactor>
</comment>
<dbReference type="KEGG" id="tsy:THSYN_08945"/>
<evidence type="ECO:0000256" key="2">
    <source>
        <dbReference type="ARBA" id="ARBA00022679"/>
    </source>
</evidence>
<dbReference type="PANTHER" id="PTHR13693:SF100">
    <property type="entry name" value="8-AMINO-7-OXONONANOATE SYNTHASE"/>
    <property type="match status" value="1"/>
</dbReference>
<evidence type="ECO:0000256" key="4">
    <source>
        <dbReference type="SAM" id="MobiDB-lite"/>
    </source>
</evidence>
<evidence type="ECO:0000259" key="5">
    <source>
        <dbReference type="Pfam" id="PF00155"/>
    </source>
</evidence>
<dbReference type="InterPro" id="IPR050087">
    <property type="entry name" value="AON_synthase_class-II"/>
</dbReference>
<gene>
    <name evidence="6" type="ORF">THSYN_08945</name>
</gene>
<dbReference type="SUPFAM" id="SSF53383">
    <property type="entry name" value="PLP-dependent transferases"/>
    <property type="match status" value="1"/>
</dbReference>
<dbReference type="PANTHER" id="PTHR13693">
    <property type="entry name" value="CLASS II AMINOTRANSFERASE/8-AMINO-7-OXONONANOATE SYNTHASE"/>
    <property type="match status" value="1"/>
</dbReference>
<evidence type="ECO:0000313" key="6">
    <source>
        <dbReference type="EMBL" id="AUB81065.1"/>
    </source>
</evidence>